<evidence type="ECO:0000313" key="3">
    <source>
        <dbReference type="EMBL" id="EBR8572842.1"/>
    </source>
</evidence>
<evidence type="ECO:0000256" key="1">
    <source>
        <dbReference type="SAM" id="Phobius"/>
    </source>
</evidence>
<comment type="caution">
    <text evidence="3">The sequence shown here is derived from an EMBL/GenBank/DDBJ whole genome shotgun (WGS) entry which is preliminary data.</text>
</comment>
<dbReference type="EMBL" id="AAGTQF010000037">
    <property type="protein sequence ID" value="EBR8572842.1"/>
    <property type="molecule type" value="Genomic_DNA"/>
</dbReference>
<evidence type="ECO:0000313" key="4">
    <source>
        <dbReference type="EMBL" id="ECW2470784.1"/>
    </source>
</evidence>
<dbReference type="InterPro" id="IPR036249">
    <property type="entry name" value="Thioredoxin-like_sf"/>
</dbReference>
<dbReference type="AlphaFoldDB" id="A0A5U8K3J9"/>
<dbReference type="SUPFAM" id="SSF52833">
    <property type="entry name" value="Thioredoxin-like"/>
    <property type="match status" value="1"/>
</dbReference>
<name>A0A5U8K3J9_SALEB</name>
<proteinExistence type="predicted"/>
<accession>A0A5U8K3J9</accession>
<gene>
    <name evidence="3" type="ORF">DOV67_14890</name>
    <name evidence="4" type="ORF">EZX71_23105</name>
</gene>
<protein>
    <recommendedName>
        <fullName evidence="2">Thioredoxin domain-containing protein</fullName>
    </recommendedName>
</protein>
<organism evidence="3">
    <name type="scientific">Salmonella enterica subsp. enterica serovar Java</name>
    <dbReference type="NCBI Taxonomy" id="224729"/>
    <lineage>
        <taxon>Bacteria</taxon>
        <taxon>Pseudomonadati</taxon>
        <taxon>Pseudomonadota</taxon>
        <taxon>Gammaproteobacteria</taxon>
        <taxon>Enterobacterales</taxon>
        <taxon>Enterobacteriaceae</taxon>
        <taxon>Salmonella</taxon>
    </lineage>
</organism>
<keyword evidence="1" id="KW-1133">Transmembrane helix</keyword>
<evidence type="ECO:0000259" key="2">
    <source>
        <dbReference type="PROSITE" id="PS51352"/>
    </source>
</evidence>
<dbReference type="Gene3D" id="3.40.30.10">
    <property type="entry name" value="Glutaredoxin"/>
    <property type="match status" value="1"/>
</dbReference>
<dbReference type="Proteomes" id="UP000839708">
    <property type="component" value="Unassembled WGS sequence"/>
</dbReference>
<dbReference type="Proteomes" id="UP000839733">
    <property type="component" value="Unassembled WGS sequence"/>
</dbReference>
<reference evidence="3" key="1">
    <citation type="submission" date="2018-06" db="EMBL/GenBank/DDBJ databases">
        <authorList>
            <person name="Ashton P.M."/>
            <person name="Dallman T."/>
            <person name="Nair S."/>
            <person name="De Pinna E."/>
            <person name="Peters T."/>
            <person name="Grant K."/>
        </authorList>
    </citation>
    <scope>NUCLEOTIDE SEQUENCE [LARGE SCALE GENOMIC DNA]</scope>
    <source>
        <strain evidence="4">367309</strain>
        <strain evidence="3">498895</strain>
    </source>
</reference>
<dbReference type="InterPro" id="IPR013766">
    <property type="entry name" value="Thioredoxin_domain"/>
</dbReference>
<feature type="domain" description="Thioredoxin" evidence="2">
    <location>
        <begin position="146"/>
        <end position="342"/>
    </location>
</feature>
<sequence>MMNYTYSVLFKNGMLTAYAENSTAPLFLIIPGPSGRFFIHGSVLMHDSRTQGTQEIYRASTPEDAAALLQAIQTERQERTARQNRFALRLLAVLFVVFCIYMLINIAIYFNDDSKNLAMYPPQPPMIHMPVSAPASVPTPVSVPSVPPTPKAPPLTAPVSADEIPTRAVTPVNRNDTLAVRAGNLKRAADSGRYTISLSGGHSRSIYVFSDPLCPHCQEIEPTLEALTRDYNVVIFPVTLVGKQDTVNTVAPILCEAPQKRAQWWQSLFKADGGMPFPSPDTRKPQASCTDGEHAISINDRAFDYYQFPGTPQLIADDGRDIPFSALTSDDALARFMNAPIQEMDHGNR</sequence>
<feature type="transmembrane region" description="Helical" evidence="1">
    <location>
        <begin position="86"/>
        <end position="110"/>
    </location>
</feature>
<dbReference type="EMBL" id="AAKVUB010000038">
    <property type="protein sequence ID" value="ECW2470784.1"/>
    <property type="molecule type" value="Genomic_DNA"/>
</dbReference>
<dbReference type="PROSITE" id="PS51352">
    <property type="entry name" value="THIOREDOXIN_2"/>
    <property type="match status" value="1"/>
</dbReference>
<keyword evidence="1" id="KW-0472">Membrane</keyword>
<keyword evidence="1" id="KW-0812">Transmembrane</keyword>